<name>A0A8S5T882_9CAUD</name>
<accession>A0A8S5T882</accession>
<reference evidence="2" key="1">
    <citation type="journal article" date="2021" name="Proc. Natl. Acad. Sci. U.S.A.">
        <title>A Catalog of Tens of Thousands of Viruses from Human Metagenomes Reveals Hidden Associations with Chronic Diseases.</title>
        <authorList>
            <person name="Tisza M.J."/>
            <person name="Buck C.B."/>
        </authorList>
    </citation>
    <scope>NUCLEOTIDE SEQUENCE</scope>
    <source>
        <strain evidence="2">CtmIh35</strain>
    </source>
</reference>
<keyword evidence="1" id="KW-0175">Coiled coil</keyword>
<dbReference type="InterPro" id="IPR009319">
    <property type="entry name" value="Phage_A118_VSP1"/>
</dbReference>
<sequence length="409" mass="46340">MLEPEYLRRVSEGSEQIASSLHDYIIQQIIRRIMLRIGRGEEYLLTSSDVWRIKTLQESGYLLEDITAEIAKYTKRQKKEIEAAMKEAGVKALEADHKVYQAAGLSPEPLTQSPSLIRLMERNMLATVNEWTNYTRTTAQVAQALYIAECDLAYNKVMTGAVSYTQAVREAVDAIVKDGVIVRYPTGHKDTIETATARAVRTGIAQATGDICLKRMEEMDWDIVLVSAHVGARTGDGGQNPGNHAWWQGQYFSRTGKDKHFPDFKESTGYGTIEGLCGVNCRHSFGSGTGEAKDNPYKNILTEDNYKVEQAEKRQRELERRIRKTKRAVMGLQEAVDGCKDEQAKFSLQQELDRKSYLLQRQNKAYNDYCKSNDLRPLTDRLRIAQWSREHAARARGAARRYENAKGAD</sequence>
<dbReference type="GO" id="GO:0005198">
    <property type="term" value="F:structural molecule activity"/>
    <property type="evidence" value="ECO:0007669"/>
    <property type="project" value="InterPro"/>
</dbReference>
<dbReference type="EMBL" id="BK032772">
    <property type="protein sequence ID" value="DAF59549.1"/>
    <property type="molecule type" value="Genomic_DNA"/>
</dbReference>
<dbReference type="Pfam" id="PF06152">
    <property type="entry name" value="Phage_min_cap2"/>
    <property type="match status" value="1"/>
</dbReference>
<evidence type="ECO:0000256" key="1">
    <source>
        <dbReference type="SAM" id="Coils"/>
    </source>
</evidence>
<feature type="coiled-coil region" evidence="1">
    <location>
        <begin position="301"/>
        <end position="335"/>
    </location>
</feature>
<evidence type="ECO:0000313" key="2">
    <source>
        <dbReference type="EMBL" id="DAF59549.1"/>
    </source>
</evidence>
<proteinExistence type="predicted"/>
<organism evidence="2">
    <name type="scientific">Siphoviridae sp. ctmIh35</name>
    <dbReference type="NCBI Taxonomy" id="2827932"/>
    <lineage>
        <taxon>Viruses</taxon>
        <taxon>Duplodnaviria</taxon>
        <taxon>Heunggongvirae</taxon>
        <taxon>Uroviricota</taxon>
        <taxon>Caudoviricetes</taxon>
    </lineage>
</organism>
<protein>
    <submittedName>
        <fullName evidence="2">Minor capsid protein</fullName>
    </submittedName>
</protein>